<proteinExistence type="predicted"/>
<dbReference type="Proteomes" id="UP001603857">
    <property type="component" value="Unassembled WGS sequence"/>
</dbReference>
<sequence>MLIVTHRLIQAENTLGKANKTEKMNKVKQLKSIGDHYIYNFKSDCDVHAVIFFQNDI</sequence>
<keyword evidence="2" id="KW-1185">Reference proteome</keyword>
<reference evidence="1 2" key="1">
    <citation type="submission" date="2024-08" db="EMBL/GenBank/DDBJ databases">
        <title>Insights into the chromosomal genome structure of Flemingia macrophylla.</title>
        <authorList>
            <person name="Ding Y."/>
            <person name="Zhao Y."/>
            <person name="Bi W."/>
            <person name="Wu M."/>
            <person name="Zhao G."/>
            <person name="Gong Y."/>
            <person name="Li W."/>
            <person name="Zhang P."/>
        </authorList>
    </citation>
    <scope>NUCLEOTIDE SEQUENCE [LARGE SCALE GENOMIC DNA]</scope>
    <source>
        <strain evidence="1">DYQJB</strain>
        <tissue evidence="1">Leaf</tissue>
    </source>
</reference>
<comment type="caution">
    <text evidence="1">The sequence shown here is derived from an EMBL/GenBank/DDBJ whole genome shotgun (WGS) entry which is preliminary data.</text>
</comment>
<dbReference type="EMBL" id="JBGMDY010000005">
    <property type="protein sequence ID" value="KAL2335734.1"/>
    <property type="molecule type" value="Genomic_DNA"/>
</dbReference>
<organism evidence="1 2">
    <name type="scientific">Flemingia macrophylla</name>
    <dbReference type="NCBI Taxonomy" id="520843"/>
    <lineage>
        <taxon>Eukaryota</taxon>
        <taxon>Viridiplantae</taxon>
        <taxon>Streptophyta</taxon>
        <taxon>Embryophyta</taxon>
        <taxon>Tracheophyta</taxon>
        <taxon>Spermatophyta</taxon>
        <taxon>Magnoliopsida</taxon>
        <taxon>eudicotyledons</taxon>
        <taxon>Gunneridae</taxon>
        <taxon>Pentapetalae</taxon>
        <taxon>rosids</taxon>
        <taxon>fabids</taxon>
        <taxon>Fabales</taxon>
        <taxon>Fabaceae</taxon>
        <taxon>Papilionoideae</taxon>
        <taxon>50 kb inversion clade</taxon>
        <taxon>NPAAA clade</taxon>
        <taxon>indigoferoid/millettioid clade</taxon>
        <taxon>Phaseoleae</taxon>
        <taxon>Flemingia</taxon>
    </lineage>
</organism>
<accession>A0ABD1MJ03</accession>
<evidence type="ECO:0000313" key="1">
    <source>
        <dbReference type="EMBL" id="KAL2335734.1"/>
    </source>
</evidence>
<evidence type="ECO:0000313" key="2">
    <source>
        <dbReference type="Proteomes" id="UP001603857"/>
    </source>
</evidence>
<dbReference type="AlphaFoldDB" id="A0ABD1MJ03"/>
<gene>
    <name evidence="1" type="ORF">Fmac_016947</name>
</gene>
<name>A0ABD1MJ03_9FABA</name>
<protein>
    <submittedName>
        <fullName evidence="1">Uncharacterized protein</fullName>
    </submittedName>
</protein>